<evidence type="ECO:0000256" key="7">
    <source>
        <dbReference type="ARBA" id="ARBA00022989"/>
    </source>
</evidence>
<dbReference type="Gene3D" id="1.50.40.10">
    <property type="entry name" value="Mitochondrial carrier domain"/>
    <property type="match status" value="2"/>
</dbReference>
<evidence type="ECO:0000256" key="5">
    <source>
        <dbReference type="ARBA" id="ARBA00022737"/>
    </source>
</evidence>
<evidence type="ECO:0000256" key="11">
    <source>
        <dbReference type="RuleBase" id="RU000488"/>
    </source>
</evidence>
<keyword evidence="4 10" id="KW-0812">Transmembrane</keyword>
<comment type="similarity">
    <text evidence="2 11">Belongs to the mitochondrial carrier (TC 2.A.29) family.</text>
</comment>
<evidence type="ECO:0000256" key="8">
    <source>
        <dbReference type="ARBA" id="ARBA00023128"/>
    </source>
</evidence>
<feature type="repeat" description="Solcar" evidence="10">
    <location>
        <begin position="62"/>
        <end position="216"/>
    </location>
</feature>
<evidence type="ECO:0000256" key="1">
    <source>
        <dbReference type="ARBA" id="ARBA00004448"/>
    </source>
</evidence>
<dbReference type="GeneID" id="37219324"/>
<protein>
    <submittedName>
        <fullName evidence="13">Membrane transporter</fullName>
    </submittedName>
</protein>
<evidence type="ECO:0000256" key="2">
    <source>
        <dbReference type="ARBA" id="ARBA00006375"/>
    </source>
</evidence>
<dbReference type="STRING" id="1448316.A0A395GLD7"/>
<dbReference type="Proteomes" id="UP000249402">
    <property type="component" value="Unassembled WGS sequence"/>
</dbReference>
<dbReference type="GO" id="GO:0005743">
    <property type="term" value="C:mitochondrial inner membrane"/>
    <property type="evidence" value="ECO:0007669"/>
    <property type="project" value="UniProtKB-SubCell"/>
</dbReference>
<reference evidence="13 14" key="1">
    <citation type="submission" date="2018-02" db="EMBL/GenBank/DDBJ databases">
        <title>The genomes of Aspergillus section Nigri reveals drivers in fungal speciation.</title>
        <authorList>
            <consortium name="DOE Joint Genome Institute"/>
            <person name="Vesth T.C."/>
            <person name="Nybo J."/>
            <person name="Theobald S."/>
            <person name="Brandl J."/>
            <person name="Frisvad J.C."/>
            <person name="Nielsen K.F."/>
            <person name="Lyhne E.K."/>
            <person name="Kogle M.E."/>
            <person name="Kuo A."/>
            <person name="Riley R."/>
            <person name="Clum A."/>
            <person name="Nolan M."/>
            <person name="Lipzen A."/>
            <person name="Salamov A."/>
            <person name="Henrissat B."/>
            <person name="Wiebenga A."/>
            <person name="De vries R.P."/>
            <person name="Grigoriev I.V."/>
            <person name="Mortensen U.H."/>
            <person name="Andersen M.R."/>
            <person name="Baker S.E."/>
        </authorList>
    </citation>
    <scope>NUCLEOTIDE SEQUENCE [LARGE SCALE GENOMIC DNA]</scope>
    <source>
        <strain evidence="13 14">CBS 121593</strain>
    </source>
</reference>
<comment type="subcellular location">
    <subcellularLocation>
        <location evidence="1">Mitochondrion inner membrane</location>
        <topology evidence="1">Multi-pass membrane protein</topology>
    </subcellularLocation>
</comment>
<sequence>MSGIRTDLAPGDRYRSDGLSSAGLKGNLAESWPLTKDTTTMAATSGTGSIPVPGATQKTEDVSIAQRMVSATIGSFLTNILVTPLDVVRVRLQSQSLVKNSSPFTSHTTHTLKNTLKNAPPNLGVTACCREVFWIGQNSPVCMLGPDTGALGATSVADCAVEETQRRTFTSTLDGLRKIARNEGVLTLWRGLSPTLIMSIPANIIYFSGYDWLRTDDRSLVKRFFPDAYAPLVAGSVARTAAASVISPIEMFRTRLQATPGTGAGHFKATFEGLHQMAQTEGYSSLWRGLTLTMWRDVPFSALYWWCYEEIKKYLIDSRKKSYSHSLPPGLSSASQRQLHDLDTPTFLDSFIAGASSGSLAAFVTTPFDVGKTRQQIFRHMGDGSGSSAGTAAQGALHPEQLPLPKFLMHIFREEGTAGLFRGCVARCLKVAPACAIMISTYEFGKKMARDVNERSRSTDE</sequence>
<dbReference type="OrthoDB" id="1747031at2759"/>
<dbReference type="EMBL" id="KZ824477">
    <property type="protein sequence ID" value="RAK96320.1"/>
    <property type="molecule type" value="Genomic_DNA"/>
</dbReference>
<dbReference type="PROSITE" id="PS50920">
    <property type="entry name" value="SOLCAR"/>
    <property type="match status" value="3"/>
</dbReference>
<feature type="repeat" description="Solcar" evidence="10">
    <location>
        <begin position="226"/>
        <end position="314"/>
    </location>
</feature>
<dbReference type="InterPro" id="IPR023395">
    <property type="entry name" value="MCP_dom_sf"/>
</dbReference>
<evidence type="ECO:0000256" key="12">
    <source>
        <dbReference type="SAM" id="MobiDB-lite"/>
    </source>
</evidence>
<keyword evidence="6" id="KW-0999">Mitochondrion inner membrane</keyword>
<dbReference type="InterPro" id="IPR018108">
    <property type="entry name" value="MCP_transmembrane"/>
</dbReference>
<dbReference type="InterPro" id="IPR045315">
    <property type="entry name" value="Mtm1-like"/>
</dbReference>
<dbReference type="Pfam" id="PF00153">
    <property type="entry name" value="Mito_carr"/>
    <property type="match status" value="4"/>
</dbReference>
<keyword evidence="14" id="KW-1185">Reference proteome</keyword>
<gene>
    <name evidence="13" type="ORF">BO80DRAFT_230504</name>
</gene>
<dbReference type="PANTHER" id="PTHR45760">
    <property type="entry name" value="FI19922P1-RELATED"/>
    <property type="match status" value="1"/>
</dbReference>
<keyword evidence="8" id="KW-0496">Mitochondrion</keyword>
<dbReference type="RefSeq" id="XP_025570648.1">
    <property type="nucleotide sequence ID" value="XM_025714459.1"/>
</dbReference>
<keyword evidence="7" id="KW-1133">Transmembrane helix</keyword>
<evidence type="ECO:0000256" key="10">
    <source>
        <dbReference type="PROSITE-ProRule" id="PRU00282"/>
    </source>
</evidence>
<proteinExistence type="inferred from homology"/>
<dbReference type="PANTHER" id="PTHR45760:SF2">
    <property type="entry name" value="FI19922P1-RELATED"/>
    <property type="match status" value="1"/>
</dbReference>
<feature type="region of interest" description="Disordered" evidence="12">
    <location>
        <begin position="1"/>
        <end position="20"/>
    </location>
</feature>
<dbReference type="SUPFAM" id="SSF103506">
    <property type="entry name" value="Mitochondrial carrier"/>
    <property type="match status" value="1"/>
</dbReference>
<evidence type="ECO:0000313" key="13">
    <source>
        <dbReference type="EMBL" id="RAK96320.1"/>
    </source>
</evidence>
<dbReference type="VEuPathDB" id="FungiDB:BO80DRAFT_230504"/>
<dbReference type="GO" id="GO:1990542">
    <property type="term" value="P:mitochondrial transmembrane transport"/>
    <property type="evidence" value="ECO:0007669"/>
    <property type="project" value="InterPro"/>
</dbReference>
<dbReference type="AlphaFoldDB" id="A0A395GLD7"/>
<evidence type="ECO:0000256" key="9">
    <source>
        <dbReference type="ARBA" id="ARBA00023136"/>
    </source>
</evidence>
<feature type="repeat" description="Solcar" evidence="10">
    <location>
        <begin position="345"/>
        <end position="448"/>
    </location>
</feature>
<keyword evidence="5" id="KW-0677">Repeat</keyword>
<keyword evidence="3 11" id="KW-0813">Transport</keyword>
<evidence type="ECO:0000256" key="3">
    <source>
        <dbReference type="ARBA" id="ARBA00022448"/>
    </source>
</evidence>
<name>A0A395GLD7_9EURO</name>
<accession>A0A395GLD7</accession>
<evidence type="ECO:0000256" key="6">
    <source>
        <dbReference type="ARBA" id="ARBA00022792"/>
    </source>
</evidence>
<evidence type="ECO:0000256" key="4">
    <source>
        <dbReference type="ARBA" id="ARBA00022692"/>
    </source>
</evidence>
<keyword evidence="9 10" id="KW-0472">Membrane</keyword>
<evidence type="ECO:0000313" key="14">
    <source>
        <dbReference type="Proteomes" id="UP000249402"/>
    </source>
</evidence>
<organism evidence="13 14">
    <name type="scientific">Aspergillus ibericus CBS 121593</name>
    <dbReference type="NCBI Taxonomy" id="1448316"/>
    <lineage>
        <taxon>Eukaryota</taxon>
        <taxon>Fungi</taxon>
        <taxon>Dikarya</taxon>
        <taxon>Ascomycota</taxon>
        <taxon>Pezizomycotina</taxon>
        <taxon>Eurotiomycetes</taxon>
        <taxon>Eurotiomycetidae</taxon>
        <taxon>Eurotiales</taxon>
        <taxon>Aspergillaceae</taxon>
        <taxon>Aspergillus</taxon>
        <taxon>Aspergillus subgen. Circumdati</taxon>
    </lineage>
</organism>